<proteinExistence type="predicted"/>
<sequence>MVSYLTDQHRHFPWCRRRLHRHFRCHYLTLHLDHFVWCRSRLHRHFRLHYLTLLHLDHFVFSSDFLPLSVGSWLVSNYV</sequence>
<dbReference type="AlphaFoldDB" id="A0ABD3S843"/>
<dbReference type="EMBL" id="JBJXBP010000007">
    <property type="protein sequence ID" value="KAL3820601.1"/>
    <property type="molecule type" value="Genomic_DNA"/>
</dbReference>
<organism evidence="1 2">
    <name type="scientific">Penstemon smallii</name>
    <dbReference type="NCBI Taxonomy" id="265156"/>
    <lineage>
        <taxon>Eukaryota</taxon>
        <taxon>Viridiplantae</taxon>
        <taxon>Streptophyta</taxon>
        <taxon>Embryophyta</taxon>
        <taxon>Tracheophyta</taxon>
        <taxon>Spermatophyta</taxon>
        <taxon>Magnoliopsida</taxon>
        <taxon>eudicotyledons</taxon>
        <taxon>Gunneridae</taxon>
        <taxon>Pentapetalae</taxon>
        <taxon>asterids</taxon>
        <taxon>lamiids</taxon>
        <taxon>Lamiales</taxon>
        <taxon>Plantaginaceae</taxon>
        <taxon>Cheloneae</taxon>
        <taxon>Penstemon</taxon>
    </lineage>
</organism>
<reference evidence="1 2" key="1">
    <citation type="submission" date="2024-12" db="EMBL/GenBank/DDBJ databases">
        <title>The unique morphological basis and parallel evolutionary history of personate flowers in Penstemon.</title>
        <authorList>
            <person name="Depatie T.H."/>
            <person name="Wessinger C.A."/>
        </authorList>
    </citation>
    <scope>NUCLEOTIDE SEQUENCE [LARGE SCALE GENOMIC DNA]</scope>
    <source>
        <strain evidence="1">WTNN_2</strain>
        <tissue evidence="1">Leaf</tissue>
    </source>
</reference>
<dbReference type="Proteomes" id="UP001634393">
    <property type="component" value="Unassembled WGS sequence"/>
</dbReference>
<name>A0ABD3S843_9LAMI</name>
<gene>
    <name evidence="1" type="ORF">ACJIZ3_006506</name>
</gene>
<evidence type="ECO:0000313" key="1">
    <source>
        <dbReference type="EMBL" id="KAL3820601.1"/>
    </source>
</evidence>
<accession>A0ABD3S843</accession>
<keyword evidence="2" id="KW-1185">Reference proteome</keyword>
<protein>
    <submittedName>
        <fullName evidence="1">Uncharacterized protein</fullName>
    </submittedName>
</protein>
<comment type="caution">
    <text evidence="1">The sequence shown here is derived from an EMBL/GenBank/DDBJ whole genome shotgun (WGS) entry which is preliminary data.</text>
</comment>
<evidence type="ECO:0000313" key="2">
    <source>
        <dbReference type="Proteomes" id="UP001634393"/>
    </source>
</evidence>